<dbReference type="PROSITE" id="PS50043">
    <property type="entry name" value="HTH_LUXR_2"/>
    <property type="match status" value="1"/>
</dbReference>
<dbReference type="EMBL" id="JBBUTG010000026">
    <property type="protein sequence ID" value="MEK8034277.1"/>
    <property type="molecule type" value="Genomic_DNA"/>
</dbReference>
<dbReference type="Gene3D" id="3.30.450.80">
    <property type="entry name" value="Transcription factor LuxR-like, autoinducer-binding domain"/>
    <property type="match status" value="1"/>
</dbReference>
<keyword evidence="2" id="KW-0238">DNA-binding</keyword>
<sequence>MQQQLFLDVSQAQDVATFERRLLTFAGALDFGLVNAWLVSEAPGAPTQIQYVGNRTEAFVKATSDPRLMKRDPVLHRLHTESLPFTYSLSTYIDSGNGDLADVLDAHGYRNGVTVALHLPGNKHFVLGLAREDNLPTEDHNLTHLLASLQLVAVHAQIAAQRVMASVDPISLPADPAVDLPHAFPKLTPREIEVLTWTMQGKSGTVVAEFLGISHAAVKFHVANAMKKLNAPSKHVAVLRARDLGLL</sequence>
<evidence type="ECO:0000313" key="5">
    <source>
        <dbReference type="EMBL" id="MEK8034277.1"/>
    </source>
</evidence>
<name>A0ABU9BZM5_9BURK</name>
<keyword evidence="6" id="KW-1185">Reference proteome</keyword>
<dbReference type="InterPro" id="IPR005143">
    <property type="entry name" value="TF_LuxR_autoind-bd_dom"/>
</dbReference>
<evidence type="ECO:0000259" key="4">
    <source>
        <dbReference type="PROSITE" id="PS50043"/>
    </source>
</evidence>
<dbReference type="PANTHER" id="PTHR44688">
    <property type="entry name" value="DNA-BINDING TRANSCRIPTIONAL ACTIVATOR DEVR_DOSR"/>
    <property type="match status" value="1"/>
</dbReference>
<feature type="domain" description="HTH luxR-type" evidence="4">
    <location>
        <begin position="180"/>
        <end position="245"/>
    </location>
</feature>
<evidence type="ECO:0000256" key="1">
    <source>
        <dbReference type="ARBA" id="ARBA00023015"/>
    </source>
</evidence>
<evidence type="ECO:0000313" key="6">
    <source>
        <dbReference type="Proteomes" id="UP001371218"/>
    </source>
</evidence>
<dbReference type="SUPFAM" id="SSF75516">
    <property type="entry name" value="Pheromone-binding domain of LuxR-like quorum-sensing transcription factors"/>
    <property type="match status" value="1"/>
</dbReference>
<dbReference type="PANTHER" id="PTHR44688:SF16">
    <property type="entry name" value="DNA-BINDING TRANSCRIPTIONAL ACTIVATOR DEVR_DOSR"/>
    <property type="match status" value="1"/>
</dbReference>
<dbReference type="PRINTS" id="PR00038">
    <property type="entry name" value="HTHLUXR"/>
</dbReference>
<dbReference type="InterPro" id="IPR016032">
    <property type="entry name" value="Sig_transdc_resp-reg_C-effctor"/>
</dbReference>
<dbReference type="Proteomes" id="UP001371218">
    <property type="component" value="Unassembled WGS sequence"/>
</dbReference>
<dbReference type="SUPFAM" id="SSF46894">
    <property type="entry name" value="C-terminal effector domain of the bipartite response regulators"/>
    <property type="match status" value="1"/>
</dbReference>
<evidence type="ECO:0000256" key="3">
    <source>
        <dbReference type="ARBA" id="ARBA00023163"/>
    </source>
</evidence>
<dbReference type="InterPro" id="IPR000792">
    <property type="entry name" value="Tscrpt_reg_LuxR_C"/>
</dbReference>
<dbReference type="InterPro" id="IPR036693">
    <property type="entry name" value="TF_LuxR_autoind-bd_dom_sf"/>
</dbReference>
<dbReference type="SMART" id="SM00421">
    <property type="entry name" value="HTH_LUXR"/>
    <property type="match status" value="1"/>
</dbReference>
<comment type="caution">
    <text evidence="5">The sequence shown here is derived from an EMBL/GenBank/DDBJ whole genome shotgun (WGS) entry which is preliminary data.</text>
</comment>
<protein>
    <submittedName>
        <fullName evidence="5">LuxR C-terminal-related transcriptional regulator</fullName>
    </submittedName>
</protein>
<evidence type="ECO:0000256" key="2">
    <source>
        <dbReference type="ARBA" id="ARBA00023125"/>
    </source>
</evidence>
<dbReference type="CDD" id="cd06170">
    <property type="entry name" value="LuxR_C_like"/>
    <property type="match status" value="1"/>
</dbReference>
<keyword evidence="3" id="KW-0804">Transcription</keyword>
<keyword evidence="1" id="KW-0805">Transcription regulation</keyword>
<dbReference type="Gene3D" id="1.10.10.10">
    <property type="entry name" value="Winged helix-like DNA-binding domain superfamily/Winged helix DNA-binding domain"/>
    <property type="match status" value="1"/>
</dbReference>
<accession>A0ABU9BZM5</accession>
<dbReference type="RefSeq" id="WP_341428704.1">
    <property type="nucleotide sequence ID" value="NZ_JBBUTG010000026.1"/>
</dbReference>
<reference evidence="5 6" key="1">
    <citation type="submission" date="2024-04" db="EMBL/GenBank/DDBJ databases">
        <title>Novel species of the genus Ideonella isolated from streams.</title>
        <authorList>
            <person name="Lu H."/>
        </authorList>
    </citation>
    <scope>NUCLEOTIDE SEQUENCE [LARGE SCALE GENOMIC DNA]</scope>
    <source>
        <strain evidence="5 6">DXS29W</strain>
    </source>
</reference>
<dbReference type="InterPro" id="IPR036388">
    <property type="entry name" value="WH-like_DNA-bd_sf"/>
</dbReference>
<dbReference type="Pfam" id="PF00196">
    <property type="entry name" value="GerE"/>
    <property type="match status" value="1"/>
</dbReference>
<organism evidence="5 6">
    <name type="scientific">Ideonella lacteola</name>
    <dbReference type="NCBI Taxonomy" id="2984193"/>
    <lineage>
        <taxon>Bacteria</taxon>
        <taxon>Pseudomonadati</taxon>
        <taxon>Pseudomonadota</taxon>
        <taxon>Betaproteobacteria</taxon>
        <taxon>Burkholderiales</taxon>
        <taxon>Sphaerotilaceae</taxon>
        <taxon>Ideonella</taxon>
    </lineage>
</organism>
<dbReference type="Pfam" id="PF03472">
    <property type="entry name" value="Autoind_bind"/>
    <property type="match status" value="1"/>
</dbReference>
<gene>
    <name evidence="5" type="ORF">AACH06_25910</name>
</gene>
<proteinExistence type="predicted"/>